<dbReference type="InterPro" id="IPR010744">
    <property type="entry name" value="Phage_CI_N"/>
</dbReference>
<gene>
    <name evidence="2" type="ORF">ACFPME_07245</name>
</gene>
<dbReference type="Pfam" id="PF07022">
    <property type="entry name" value="Phage_CI_repr"/>
    <property type="match status" value="1"/>
</dbReference>
<dbReference type="RefSeq" id="WP_377303597.1">
    <property type="nucleotide sequence ID" value="NZ_JBHSMK010000003.1"/>
</dbReference>
<protein>
    <submittedName>
        <fullName evidence="2">Helix-turn-helix domain-containing protein</fullName>
    </submittedName>
</protein>
<evidence type="ECO:0000313" key="3">
    <source>
        <dbReference type="Proteomes" id="UP001596013"/>
    </source>
</evidence>
<accession>A0ABW0JKK9</accession>
<dbReference type="EMBL" id="JBHSMK010000003">
    <property type="protein sequence ID" value="MFC5436347.1"/>
    <property type="molecule type" value="Genomic_DNA"/>
</dbReference>
<proteinExistence type="predicted"/>
<dbReference type="InterPro" id="IPR010982">
    <property type="entry name" value="Lambda_DNA-bd_dom_sf"/>
</dbReference>
<dbReference type="Gene3D" id="1.10.260.40">
    <property type="entry name" value="lambda repressor-like DNA-binding domains"/>
    <property type="match status" value="1"/>
</dbReference>
<organism evidence="2 3">
    <name type="scientific">Rhodanobacter umsongensis</name>
    <dbReference type="NCBI Taxonomy" id="633153"/>
    <lineage>
        <taxon>Bacteria</taxon>
        <taxon>Pseudomonadati</taxon>
        <taxon>Pseudomonadota</taxon>
        <taxon>Gammaproteobacteria</taxon>
        <taxon>Lysobacterales</taxon>
        <taxon>Rhodanobacteraceae</taxon>
        <taxon>Rhodanobacter</taxon>
    </lineage>
</organism>
<dbReference type="CDD" id="cd00093">
    <property type="entry name" value="HTH_XRE"/>
    <property type="match status" value="1"/>
</dbReference>
<dbReference type="Proteomes" id="UP001596013">
    <property type="component" value="Unassembled WGS sequence"/>
</dbReference>
<keyword evidence="3" id="KW-1185">Reference proteome</keyword>
<dbReference type="PROSITE" id="PS50943">
    <property type="entry name" value="HTH_CROC1"/>
    <property type="match status" value="1"/>
</dbReference>
<dbReference type="SUPFAM" id="SSF47413">
    <property type="entry name" value="lambda repressor-like DNA-binding domains"/>
    <property type="match status" value="1"/>
</dbReference>
<evidence type="ECO:0000259" key="1">
    <source>
        <dbReference type="PROSITE" id="PS50943"/>
    </source>
</evidence>
<reference evidence="3" key="1">
    <citation type="journal article" date="2019" name="Int. J. Syst. Evol. Microbiol.">
        <title>The Global Catalogue of Microorganisms (GCM) 10K type strain sequencing project: providing services to taxonomists for standard genome sequencing and annotation.</title>
        <authorList>
            <consortium name="The Broad Institute Genomics Platform"/>
            <consortium name="The Broad Institute Genome Sequencing Center for Infectious Disease"/>
            <person name="Wu L."/>
            <person name="Ma J."/>
        </authorList>
    </citation>
    <scope>NUCLEOTIDE SEQUENCE [LARGE SCALE GENOMIC DNA]</scope>
    <source>
        <strain evidence="3">JCM 17130</strain>
    </source>
</reference>
<evidence type="ECO:0000313" key="2">
    <source>
        <dbReference type="EMBL" id="MFC5436347.1"/>
    </source>
</evidence>
<name>A0ABW0JKK9_9GAMM</name>
<feature type="domain" description="HTH cro/C1-type" evidence="1">
    <location>
        <begin position="82"/>
        <end position="124"/>
    </location>
</feature>
<comment type="caution">
    <text evidence="2">The sequence shown here is derived from an EMBL/GenBank/DDBJ whole genome shotgun (WGS) entry which is preliminary data.</text>
</comment>
<sequence length="236" mass="25566">MSTMAPSFEMHQPTRLERDRHVAGLGSEDLPAHHCFFEPSPDRPVVMRMMGEPCAHAASGTGEAQNLATRIRLLIAREGGASALGRRCGVSEGTVRNWRDGHSDPSRARCVTLARALNISLQWLVTGEGSMHPERNERHGDDAEAAPPYVATTVMPAASPAVGIDARRLAATLRLLQSYICLVGGSLNIEQRSEVVAELYGLLCDGGELREVDRLIAFHSKLGAQLRNGRNVDLIA</sequence>
<dbReference type="SMART" id="SM00530">
    <property type="entry name" value="HTH_XRE"/>
    <property type="match status" value="1"/>
</dbReference>
<dbReference type="InterPro" id="IPR001387">
    <property type="entry name" value="Cro/C1-type_HTH"/>
</dbReference>